<dbReference type="OrthoDB" id="9008185at2"/>
<dbReference type="GO" id="GO:0016787">
    <property type="term" value="F:hydrolase activity"/>
    <property type="evidence" value="ECO:0007669"/>
    <property type="project" value="UniProtKB-KW"/>
</dbReference>
<evidence type="ECO:0000313" key="5">
    <source>
        <dbReference type="Proteomes" id="UP000215144"/>
    </source>
</evidence>
<feature type="domain" description="Nudix hydrolase" evidence="3">
    <location>
        <begin position="7"/>
        <end position="139"/>
    </location>
</feature>
<evidence type="ECO:0000256" key="2">
    <source>
        <dbReference type="ARBA" id="ARBA00022801"/>
    </source>
</evidence>
<dbReference type="RefSeq" id="WP_017769310.1">
    <property type="nucleotide sequence ID" value="NZ_LT906454.1"/>
</dbReference>
<dbReference type="KEGG" id="saco:SAME_02452"/>
<reference evidence="4 5" key="1">
    <citation type="submission" date="2017-06" db="EMBL/GenBank/DDBJ databases">
        <authorList>
            <consortium name="Pathogen Informatics"/>
        </authorList>
    </citation>
    <scope>NUCLEOTIDE SEQUENCE [LARGE SCALE GENOMIC DNA]</scope>
    <source>
        <strain evidence="4 5">NCTC11291</strain>
    </source>
</reference>
<evidence type="ECO:0000259" key="3">
    <source>
        <dbReference type="PROSITE" id="PS51462"/>
    </source>
</evidence>
<dbReference type="EMBL" id="LT906454">
    <property type="protein sequence ID" value="SNV48030.1"/>
    <property type="molecule type" value="Genomic_DNA"/>
</dbReference>
<dbReference type="SUPFAM" id="SSF55811">
    <property type="entry name" value="Nudix"/>
    <property type="match status" value="1"/>
</dbReference>
<dbReference type="Gene3D" id="3.90.79.10">
    <property type="entry name" value="Nucleoside Triphosphate Pyrophosphohydrolase"/>
    <property type="match status" value="1"/>
</dbReference>
<gene>
    <name evidence="4" type="ORF">SAMEA4504048_02452</name>
</gene>
<name>A0A239XNQ2_STRAI</name>
<dbReference type="PANTHER" id="PTHR43046:SF14">
    <property type="entry name" value="MUTT_NUDIX FAMILY PROTEIN"/>
    <property type="match status" value="1"/>
</dbReference>
<dbReference type="AlphaFoldDB" id="A0A239XNQ2"/>
<protein>
    <submittedName>
        <fullName evidence="4">NUDIX family protein</fullName>
    </submittedName>
</protein>
<evidence type="ECO:0000256" key="1">
    <source>
        <dbReference type="ARBA" id="ARBA00001946"/>
    </source>
</evidence>
<comment type="cofactor">
    <cofactor evidence="1">
        <name>Mg(2+)</name>
        <dbReference type="ChEBI" id="CHEBI:18420"/>
    </cofactor>
</comment>
<proteinExistence type="predicted"/>
<dbReference type="InterPro" id="IPR000086">
    <property type="entry name" value="NUDIX_hydrolase_dom"/>
</dbReference>
<keyword evidence="2" id="KW-0378">Hydrolase</keyword>
<dbReference type="PROSITE" id="PS51462">
    <property type="entry name" value="NUDIX"/>
    <property type="match status" value="1"/>
</dbReference>
<dbReference type="PANTHER" id="PTHR43046">
    <property type="entry name" value="GDP-MANNOSE MANNOSYL HYDROLASE"/>
    <property type="match status" value="1"/>
</dbReference>
<dbReference type="CDD" id="cd04688">
    <property type="entry name" value="NUDIX_Hydrolase"/>
    <property type="match status" value="1"/>
</dbReference>
<dbReference type="Proteomes" id="UP000215144">
    <property type="component" value="Chromosome 1"/>
</dbReference>
<evidence type="ECO:0000313" key="4">
    <source>
        <dbReference type="EMBL" id="SNV48030.1"/>
    </source>
</evidence>
<sequence>MDFRTKIDHHSFGVRVSALMLKDDKLYLAKSPKDEYYLLGGAILVNELTEDAIKREIYEEVGVEIEVGQLAFIVENHFSLENTHYHQIEFHYVVTPLSSPNSEMEEGGQTRRCEWVSLNDLENINLNPNFLKTALKNWDGQLKHIVNKDGED</sequence>
<dbReference type="InterPro" id="IPR015797">
    <property type="entry name" value="NUDIX_hydrolase-like_dom_sf"/>
</dbReference>
<dbReference type="PROSITE" id="PS00893">
    <property type="entry name" value="NUDIX_BOX"/>
    <property type="match status" value="1"/>
</dbReference>
<dbReference type="InterPro" id="IPR020084">
    <property type="entry name" value="NUDIX_hydrolase_CS"/>
</dbReference>
<dbReference type="Pfam" id="PF00293">
    <property type="entry name" value="NUDIX"/>
    <property type="match status" value="1"/>
</dbReference>
<accession>A0A239XNQ2</accession>
<organism evidence="4 5">
    <name type="scientific">Streptococcus acidominimus</name>
    <dbReference type="NCBI Taxonomy" id="1326"/>
    <lineage>
        <taxon>Bacteria</taxon>
        <taxon>Bacillati</taxon>
        <taxon>Bacillota</taxon>
        <taxon>Bacilli</taxon>
        <taxon>Lactobacillales</taxon>
        <taxon>Streptococcaceae</taxon>
        <taxon>Streptococcus</taxon>
    </lineage>
</organism>